<dbReference type="Proteomes" id="UP000724686">
    <property type="component" value="Unassembled WGS sequence"/>
</dbReference>
<sequence length="46" mass="5053">MKKTQNKTILGGAEGVDKTAKGRFDFLSLILKTSREPDGKVFESLP</sequence>
<proteinExistence type="predicted"/>
<reference evidence="1 2" key="1">
    <citation type="submission" date="2021-02" db="EMBL/GenBank/DDBJ databases">
        <title>Leptospira ainlahdjerensis sp. nov., Leptospira ainazelensis sp. nov., Leptospira abararensis sp. nov. and Leptospira chreensis sp. nov., four new species isolated from water sources in Algeria.</title>
        <authorList>
            <person name="Amara Korba A."/>
            <person name="Kainiu M."/>
            <person name="Vincent A.T."/>
            <person name="Mariet J.-F."/>
            <person name="Veyrier F.J."/>
            <person name="Goarant C."/>
            <person name="Picardeau M."/>
        </authorList>
    </citation>
    <scope>NUCLEOTIDE SEQUENCE [LARGE SCALE GENOMIC DNA]</scope>
    <source>
        <strain evidence="1 2">201903070</strain>
    </source>
</reference>
<organism evidence="1 2">
    <name type="scientific">Leptospira ainlahdjerensis</name>
    <dbReference type="NCBI Taxonomy" id="2810033"/>
    <lineage>
        <taxon>Bacteria</taxon>
        <taxon>Pseudomonadati</taxon>
        <taxon>Spirochaetota</taxon>
        <taxon>Spirochaetia</taxon>
        <taxon>Leptospirales</taxon>
        <taxon>Leptospiraceae</taxon>
        <taxon>Leptospira</taxon>
    </lineage>
</organism>
<gene>
    <name evidence="1" type="ORF">JWG45_21465</name>
</gene>
<dbReference type="EMBL" id="JAFFPU010000082">
    <property type="protein sequence ID" value="MBM9579722.1"/>
    <property type="molecule type" value="Genomic_DNA"/>
</dbReference>
<accession>A0ABS2UJI0</accession>
<evidence type="ECO:0000313" key="2">
    <source>
        <dbReference type="Proteomes" id="UP000724686"/>
    </source>
</evidence>
<name>A0ABS2UJI0_9LEPT</name>
<comment type="caution">
    <text evidence="1">The sequence shown here is derived from an EMBL/GenBank/DDBJ whole genome shotgun (WGS) entry which is preliminary data.</text>
</comment>
<evidence type="ECO:0000313" key="1">
    <source>
        <dbReference type="EMBL" id="MBM9579722.1"/>
    </source>
</evidence>
<protein>
    <submittedName>
        <fullName evidence="1">Uncharacterized protein</fullName>
    </submittedName>
</protein>
<dbReference type="RefSeq" id="WP_205281652.1">
    <property type="nucleotide sequence ID" value="NZ_JAFFPU010000082.1"/>
</dbReference>
<keyword evidence="2" id="KW-1185">Reference proteome</keyword>